<evidence type="ECO:0000256" key="4">
    <source>
        <dbReference type="PROSITE-ProRule" id="PRU01161"/>
    </source>
</evidence>
<keyword evidence="2 4" id="KW-0442">Lipid degradation</keyword>
<evidence type="ECO:0000313" key="7">
    <source>
        <dbReference type="Proteomes" id="UP000179242"/>
    </source>
</evidence>
<accession>A0A1F4U5S8</accession>
<name>A0A1F4U5S8_UNCSA</name>
<keyword evidence="3 4" id="KW-0443">Lipid metabolism</keyword>
<dbReference type="Gene3D" id="3.40.1090.10">
    <property type="entry name" value="Cytosolic phospholipase A2 catalytic domain"/>
    <property type="match status" value="2"/>
</dbReference>
<feature type="short sequence motif" description="DGA/G" evidence="4">
    <location>
        <begin position="157"/>
        <end position="159"/>
    </location>
</feature>
<dbReference type="InterPro" id="IPR016035">
    <property type="entry name" value="Acyl_Trfase/lysoPLipase"/>
</dbReference>
<comment type="caution">
    <text evidence="4">Lacks conserved residue(s) required for the propagation of feature annotation.</text>
</comment>
<gene>
    <name evidence="6" type="ORF">A2438_03160</name>
</gene>
<feature type="active site" description="Nucleophile" evidence="4">
    <location>
        <position position="46"/>
    </location>
</feature>
<reference evidence="6 7" key="1">
    <citation type="journal article" date="2016" name="Nat. Commun.">
        <title>Thousands of microbial genomes shed light on interconnected biogeochemical processes in an aquifer system.</title>
        <authorList>
            <person name="Anantharaman K."/>
            <person name="Brown C.T."/>
            <person name="Hug L.A."/>
            <person name="Sharon I."/>
            <person name="Castelle C.J."/>
            <person name="Probst A.J."/>
            <person name="Thomas B.C."/>
            <person name="Singh A."/>
            <person name="Wilkins M.J."/>
            <person name="Karaoz U."/>
            <person name="Brodie E.L."/>
            <person name="Williams K.H."/>
            <person name="Hubbard S.S."/>
            <person name="Banfield J.F."/>
        </authorList>
    </citation>
    <scope>NUCLEOTIDE SEQUENCE [LARGE SCALE GENOMIC DNA]</scope>
</reference>
<keyword evidence="1 4" id="KW-0378">Hydrolase</keyword>
<dbReference type="InterPro" id="IPR002641">
    <property type="entry name" value="PNPLA_dom"/>
</dbReference>
<dbReference type="GO" id="GO:0016787">
    <property type="term" value="F:hydrolase activity"/>
    <property type="evidence" value="ECO:0007669"/>
    <property type="project" value="UniProtKB-UniRule"/>
</dbReference>
<dbReference type="EMBL" id="MEUJ01000004">
    <property type="protein sequence ID" value="OGC40261.1"/>
    <property type="molecule type" value="Genomic_DNA"/>
</dbReference>
<dbReference type="AlphaFoldDB" id="A0A1F4U5S8"/>
<evidence type="ECO:0000256" key="2">
    <source>
        <dbReference type="ARBA" id="ARBA00022963"/>
    </source>
</evidence>
<organism evidence="6 7">
    <name type="scientific">candidate division WOR-1 bacterium RIFOXYC2_FULL_46_14</name>
    <dbReference type="NCBI Taxonomy" id="1802587"/>
    <lineage>
        <taxon>Bacteria</taxon>
        <taxon>Bacillati</taxon>
        <taxon>Saganbacteria</taxon>
    </lineage>
</organism>
<dbReference type="PROSITE" id="PS51635">
    <property type="entry name" value="PNPLA"/>
    <property type="match status" value="1"/>
</dbReference>
<sequence>MIKLPWFQKKIGLALGGGVARGLAHIGVLKVLKKNKIPIDFISATSSGAVIGSLFAFGIDPEYMEDIAKKKFFNIFTVSVSQINPFAEDEIVQLIEREIGKVNFDEANIPIVMVAQDIKTGERVVLKSGRVSRAVSASCAFPGIFTPKKIGGRTLIDGGGADNLPVGLLETDIRIAVDVIPSHSLKRDPDNPVRIMGRAIDLAIKKLTAPQREAADILIEPDISPDIWHTDFNKAAALIKAGEHAAEKKLAEIKRLL</sequence>
<dbReference type="SUPFAM" id="SSF52151">
    <property type="entry name" value="FabD/lysophospholipase-like"/>
    <property type="match status" value="1"/>
</dbReference>
<evidence type="ECO:0000313" key="6">
    <source>
        <dbReference type="EMBL" id="OGC40261.1"/>
    </source>
</evidence>
<dbReference type="PANTHER" id="PTHR14226">
    <property type="entry name" value="NEUROPATHY TARGET ESTERASE/SWISS CHEESE D.MELANOGASTER"/>
    <property type="match status" value="1"/>
</dbReference>
<dbReference type="CDD" id="cd07205">
    <property type="entry name" value="Pat_PNPLA6_PNPLA7_NTE1_like"/>
    <property type="match status" value="1"/>
</dbReference>
<dbReference type="Pfam" id="PF01734">
    <property type="entry name" value="Patatin"/>
    <property type="match status" value="1"/>
</dbReference>
<dbReference type="InterPro" id="IPR050301">
    <property type="entry name" value="NTE"/>
</dbReference>
<dbReference type="Proteomes" id="UP000179242">
    <property type="component" value="Unassembled WGS sequence"/>
</dbReference>
<feature type="active site" description="Proton acceptor" evidence="4">
    <location>
        <position position="157"/>
    </location>
</feature>
<proteinExistence type="predicted"/>
<feature type="domain" description="PNPLA" evidence="5">
    <location>
        <begin position="13"/>
        <end position="170"/>
    </location>
</feature>
<dbReference type="GO" id="GO:0016042">
    <property type="term" value="P:lipid catabolic process"/>
    <property type="evidence" value="ECO:0007669"/>
    <property type="project" value="UniProtKB-UniRule"/>
</dbReference>
<evidence type="ECO:0000256" key="1">
    <source>
        <dbReference type="ARBA" id="ARBA00022801"/>
    </source>
</evidence>
<evidence type="ECO:0000256" key="3">
    <source>
        <dbReference type="ARBA" id="ARBA00023098"/>
    </source>
</evidence>
<protein>
    <recommendedName>
        <fullName evidence="5">PNPLA domain-containing protein</fullName>
    </recommendedName>
</protein>
<evidence type="ECO:0000259" key="5">
    <source>
        <dbReference type="PROSITE" id="PS51635"/>
    </source>
</evidence>
<comment type="caution">
    <text evidence="6">The sequence shown here is derived from an EMBL/GenBank/DDBJ whole genome shotgun (WGS) entry which is preliminary data.</text>
</comment>
<dbReference type="PANTHER" id="PTHR14226:SF76">
    <property type="entry name" value="NTE FAMILY PROTEIN RSSA"/>
    <property type="match status" value="1"/>
</dbReference>